<feature type="modified residue" description="4-aspartylphosphate" evidence="3">
    <location>
        <position position="179"/>
    </location>
</feature>
<dbReference type="RefSeq" id="WP_218962413.1">
    <property type="nucleotide sequence ID" value="NZ_BMGJ01000014.1"/>
</dbReference>
<dbReference type="Proteomes" id="UP000614272">
    <property type="component" value="Unassembled WGS sequence"/>
</dbReference>
<gene>
    <name evidence="6" type="ORF">GCM10011357_30620</name>
</gene>
<dbReference type="InterPro" id="IPR011006">
    <property type="entry name" value="CheY-like_superfamily"/>
</dbReference>
<keyword evidence="7" id="KW-1185">Reference proteome</keyword>
<dbReference type="PROSITE" id="PS50110">
    <property type="entry name" value="RESPONSE_REGULATORY"/>
    <property type="match status" value="1"/>
</dbReference>
<dbReference type="SUPFAM" id="SSF47226">
    <property type="entry name" value="Histidine-containing phosphotransfer domain, HPT domain"/>
    <property type="match status" value="1"/>
</dbReference>
<evidence type="ECO:0000313" key="7">
    <source>
        <dbReference type="Proteomes" id="UP000614272"/>
    </source>
</evidence>
<dbReference type="Gene3D" id="3.40.50.2300">
    <property type="match status" value="1"/>
</dbReference>
<evidence type="ECO:0000313" key="6">
    <source>
        <dbReference type="EMBL" id="GGD73403.1"/>
    </source>
</evidence>
<feature type="domain" description="Response regulatory" evidence="4">
    <location>
        <begin position="131"/>
        <end position="231"/>
    </location>
</feature>
<feature type="domain" description="HPt" evidence="5">
    <location>
        <begin position="18"/>
        <end position="117"/>
    </location>
</feature>
<protein>
    <recommendedName>
        <fullName evidence="8">HPt domain-containing protein</fullName>
    </recommendedName>
</protein>
<evidence type="ECO:0008006" key="8">
    <source>
        <dbReference type="Google" id="ProtNLM"/>
    </source>
</evidence>
<organism evidence="6 7">
    <name type="scientific">Lacimicrobium alkaliphilum</name>
    <dbReference type="NCBI Taxonomy" id="1526571"/>
    <lineage>
        <taxon>Bacteria</taxon>
        <taxon>Pseudomonadati</taxon>
        <taxon>Pseudomonadota</taxon>
        <taxon>Gammaproteobacteria</taxon>
        <taxon>Alteromonadales</taxon>
        <taxon>Alteromonadaceae</taxon>
        <taxon>Lacimicrobium</taxon>
    </lineage>
</organism>
<evidence type="ECO:0000256" key="1">
    <source>
        <dbReference type="ARBA" id="ARBA00023012"/>
    </source>
</evidence>
<evidence type="ECO:0000259" key="4">
    <source>
        <dbReference type="PROSITE" id="PS50110"/>
    </source>
</evidence>
<dbReference type="Gene3D" id="1.20.120.160">
    <property type="entry name" value="HPT domain"/>
    <property type="match status" value="1"/>
</dbReference>
<dbReference type="Pfam" id="PF01627">
    <property type="entry name" value="Hpt"/>
    <property type="match status" value="1"/>
</dbReference>
<dbReference type="InterPro" id="IPR001789">
    <property type="entry name" value="Sig_transdc_resp-reg_receiver"/>
</dbReference>
<comment type="caution">
    <text evidence="6">The sequence shown here is derived from an EMBL/GenBank/DDBJ whole genome shotgun (WGS) entry which is preliminary data.</text>
</comment>
<sequence length="231" mass="25536">MPDSTNSPQPGNRLEQLKEAYKKRLTLEFARLREIESHLLQDNTRQESLDALHSALHTIAGAAGTFGFHTLGEAAREFEQRVAKQLSQTESLGTLPGGWLNKLQIALDADNSKVKHSLETTQQRGIEGGPTIWLVERDNMLANYAKNQLTSFGFQVHCLSDANELEKCRSHPPDLLLIDHHAIGAADFGADLAVFWKAILSNYDCPVFFTGAEESFNARLQALRAGGRGIL</sequence>
<dbReference type="PROSITE" id="PS50894">
    <property type="entry name" value="HPT"/>
    <property type="match status" value="1"/>
</dbReference>
<evidence type="ECO:0000259" key="5">
    <source>
        <dbReference type="PROSITE" id="PS50894"/>
    </source>
</evidence>
<dbReference type="EMBL" id="BMGJ01000014">
    <property type="protein sequence ID" value="GGD73403.1"/>
    <property type="molecule type" value="Genomic_DNA"/>
</dbReference>
<proteinExistence type="predicted"/>
<evidence type="ECO:0000256" key="3">
    <source>
        <dbReference type="PROSITE-ProRule" id="PRU00169"/>
    </source>
</evidence>
<feature type="modified residue" description="Phosphohistidine" evidence="2">
    <location>
        <position position="57"/>
    </location>
</feature>
<evidence type="ECO:0000256" key="2">
    <source>
        <dbReference type="PROSITE-ProRule" id="PRU00110"/>
    </source>
</evidence>
<dbReference type="CDD" id="cd00156">
    <property type="entry name" value="REC"/>
    <property type="match status" value="1"/>
</dbReference>
<keyword evidence="3" id="KW-0597">Phosphoprotein</keyword>
<accession>A0ABQ1RL14</accession>
<name>A0ABQ1RL14_9ALTE</name>
<reference evidence="7" key="1">
    <citation type="journal article" date="2019" name="Int. J. Syst. Evol. Microbiol.">
        <title>The Global Catalogue of Microorganisms (GCM) 10K type strain sequencing project: providing services to taxonomists for standard genome sequencing and annotation.</title>
        <authorList>
            <consortium name="The Broad Institute Genomics Platform"/>
            <consortium name="The Broad Institute Genome Sequencing Center for Infectious Disease"/>
            <person name="Wu L."/>
            <person name="Ma J."/>
        </authorList>
    </citation>
    <scope>NUCLEOTIDE SEQUENCE [LARGE SCALE GENOMIC DNA]</scope>
    <source>
        <strain evidence="7">CGMCC 1.12923</strain>
    </source>
</reference>
<dbReference type="CDD" id="cd00088">
    <property type="entry name" value="HPT"/>
    <property type="match status" value="1"/>
</dbReference>
<dbReference type="InterPro" id="IPR008207">
    <property type="entry name" value="Sig_transdc_His_kin_Hpt_dom"/>
</dbReference>
<keyword evidence="1" id="KW-0902">Two-component regulatory system</keyword>
<dbReference type="InterPro" id="IPR036641">
    <property type="entry name" value="HPT_dom_sf"/>
</dbReference>
<dbReference type="SUPFAM" id="SSF52172">
    <property type="entry name" value="CheY-like"/>
    <property type="match status" value="1"/>
</dbReference>